<organism evidence="4 5">
    <name type="scientific">Clostridium malenominatum</name>
    <dbReference type="NCBI Taxonomy" id="1539"/>
    <lineage>
        <taxon>Bacteria</taxon>
        <taxon>Bacillati</taxon>
        <taxon>Bacillota</taxon>
        <taxon>Clostridia</taxon>
        <taxon>Eubacteriales</taxon>
        <taxon>Clostridiaceae</taxon>
        <taxon>Clostridium</taxon>
    </lineage>
</organism>
<gene>
    <name evidence="4" type="ORF">GCM10008905_18710</name>
</gene>
<keyword evidence="5" id="KW-1185">Reference proteome</keyword>
<accession>A0ABP3U9G2</accession>
<keyword evidence="2" id="KW-1133">Transmembrane helix</keyword>
<keyword evidence="2" id="KW-0812">Transmembrane</keyword>
<evidence type="ECO:0000313" key="4">
    <source>
        <dbReference type="EMBL" id="GAA0724580.1"/>
    </source>
</evidence>
<dbReference type="PANTHER" id="PTHR35788:SF1">
    <property type="entry name" value="EXPORTED PROTEIN"/>
    <property type="match status" value="1"/>
</dbReference>
<dbReference type="PANTHER" id="PTHR35788">
    <property type="entry name" value="EXPORTED PROTEIN-RELATED"/>
    <property type="match status" value="1"/>
</dbReference>
<name>A0ABP3U9G2_9CLOT</name>
<keyword evidence="1" id="KW-0732">Signal</keyword>
<feature type="transmembrane region" description="Helical" evidence="2">
    <location>
        <begin position="12"/>
        <end position="32"/>
    </location>
</feature>
<feature type="domain" description="G5" evidence="3">
    <location>
        <begin position="378"/>
        <end position="457"/>
    </location>
</feature>
<sequence length="458" mass="52287">MRKKEYRITRTVKILIVEFLVCSAGLLFGFTWRAYGEVKKWDTLIYPGVKIAHLDLGGRTKEEVRSLIKSQYIDSYLNREIKIKVHDKFYLMDNSRLIIDYDIDNIIEEVFNLGKNVELYKKITMLKNDNKKEYSINFTYDVGYIKEFVAYIEKDANKESMNATVKKMQNGEIKVISDVKGLKIQGEKLEELIKDRISNKSSEEITIEAPKEEVEPPVTKDKLLLVNSVIATFKTNFGSSTVERTRNIELATGAINGKLLMPGEYFSFNDFVGERTKERGFMKAPVIVNDSFKTELGGGICQVSSTLYNAVLMSGIKPLERAHHTIPPTYVDLGLDATVDWNNIDFKFKNTLKYPIFIEAYIENKNISINVYSNSSLLNRKYTLVSDVYKTIQANTQTVDDVELPIGYTSVVQKGYNGYKVRVIRNTYEDGVLINSEIITDNSYLPITGIVKVGLKEK</sequence>
<evidence type="ECO:0000256" key="1">
    <source>
        <dbReference type="ARBA" id="ARBA00022729"/>
    </source>
</evidence>
<dbReference type="Pfam" id="PF12229">
    <property type="entry name" value="PG_binding_4"/>
    <property type="match status" value="1"/>
</dbReference>
<dbReference type="EMBL" id="BAAACF010000001">
    <property type="protein sequence ID" value="GAA0724580.1"/>
    <property type="molecule type" value="Genomic_DNA"/>
</dbReference>
<proteinExistence type="predicted"/>
<dbReference type="RefSeq" id="WP_343769078.1">
    <property type="nucleotide sequence ID" value="NZ_BAAACF010000001.1"/>
</dbReference>
<dbReference type="InterPro" id="IPR052913">
    <property type="entry name" value="Glycopeptide_resist_protein"/>
</dbReference>
<dbReference type="Pfam" id="PF07501">
    <property type="entry name" value="G5"/>
    <property type="match status" value="1"/>
</dbReference>
<reference evidence="5" key="1">
    <citation type="journal article" date="2019" name="Int. J. Syst. Evol. Microbiol.">
        <title>The Global Catalogue of Microorganisms (GCM) 10K type strain sequencing project: providing services to taxonomists for standard genome sequencing and annotation.</title>
        <authorList>
            <consortium name="The Broad Institute Genomics Platform"/>
            <consortium name="The Broad Institute Genome Sequencing Center for Infectious Disease"/>
            <person name="Wu L."/>
            <person name="Ma J."/>
        </authorList>
    </citation>
    <scope>NUCLEOTIDE SEQUENCE [LARGE SCALE GENOMIC DNA]</scope>
    <source>
        <strain evidence="5">JCM 1405</strain>
    </source>
</reference>
<dbReference type="Gene3D" id="2.20.230.10">
    <property type="entry name" value="Resuscitation-promoting factor rpfb"/>
    <property type="match status" value="1"/>
</dbReference>
<evidence type="ECO:0000259" key="3">
    <source>
        <dbReference type="PROSITE" id="PS51109"/>
    </source>
</evidence>
<dbReference type="Pfam" id="PF04294">
    <property type="entry name" value="VanW"/>
    <property type="match status" value="1"/>
</dbReference>
<keyword evidence="2" id="KW-0472">Membrane</keyword>
<dbReference type="PROSITE" id="PS51109">
    <property type="entry name" value="G5"/>
    <property type="match status" value="1"/>
</dbReference>
<comment type="caution">
    <text evidence="4">The sequence shown here is derived from an EMBL/GenBank/DDBJ whole genome shotgun (WGS) entry which is preliminary data.</text>
</comment>
<protein>
    <submittedName>
        <fullName evidence="4">VanW family protein</fullName>
    </submittedName>
</protein>
<dbReference type="InterPro" id="IPR007391">
    <property type="entry name" value="Vancomycin_resist_VanW"/>
</dbReference>
<dbReference type="Proteomes" id="UP001500339">
    <property type="component" value="Unassembled WGS sequence"/>
</dbReference>
<evidence type="ECO:0000256" key="2">
    <source>
        <dbReference type="SAM" id="Phobius"/>
    </source>
</evidence>
<dbReference type="SMART" id="SM01208">
    <property type="entry name" value="G5"/>
    <property type="match status" value="1"/>
</dbReference>
<dbReference type="InterPro" id="IPR011098">
    <property type="entry name" value="G5_dom"/>
</dbReference>
<evidence type="ECO:0000313" key="5">
    <source>
        <dbReference type="Proteomes" id="UP001500339"/>
    </source>
</evidence>
<dbReference type="InterPro" id="IPR022029">
    <property type="entry name" value="YoaR-like_PG-bd"/>
</dbReference>